<organism evidence="8 9">
    <name type="scientific">Hydrogenophaga taeniospiralis CCUG 15921</name>
    <dbReference type="NCBI Taxonomy" id="1281780"/>
    <lineage>
        <taxon>Bacteria</taxon>
        <taxon>Pseudomonadati</taxon>
        <taxon>Pseudomonadota</taxon>
        <taxon>Betaproteobacteria</taxon>
        <taxon>Burkholderiales</taxon>
        <taxon>Comamonadaceae</taxon>
        <taxon>Hydrogenophaga</taxon>
    </lineage>
</organism>
<keyword evidence="9" id="KW-1185">Reference proteome</keyword>
<dbReference type="Gene3D" id="2.40.240.50">
    <property type="entry name" value="Barwin-like endoglucanases"/>
    <property type="match status" value="1"/>
</dbReference>
<dbReference type="AlphaFoldDB" id="A0A9X4P475"/>
<keyword evidence="4" id="KW-0961">Cell wall biogenesis/degradation</keyword>
<feature type="region of interest" description="Disordered" evidence="6">
    <location>
        <begin position="25"/>
        <end position="48"/>
    </location>
</feature>
<dbReference type="EC" id="4.2.2.n1" evidence="2"/>
<evidence type="ECO:0000256" key="1">
    <source>
        <dbReference type="ARBA" id="ARBA00001420"/>
    </source>
</evidence>
<evidence type="ECO:0000313" key="9">
    <source>
        <dbReference type="Proteomes" id="UP001152876"/>
    </source>
</evidence>
<dbReference type="Pfam" id="PF03562">
    <property type="entry name" value="MltA"/>
    <property type="match status" value="1"/>
</dbReference>
<evidence type="ECO:0000256" key="5">
    <source>
        <dbReference type="ARBA" id="ARBA00030918"/>
    </source>
</evidence>
<dbReference type="GO" id="GO:0071555">
    <property type="term" value="P:cell wall organization"/>
    <property type="evidence" value="ECO:0007669"/>
    <property type="project" value="UniProtKB-KW"/>
</dbReference>
<dbReference type="InterPro" id="IPR026044">
    <property type="entry name" value="MltA"/>
</dbReference>
<dbReference type="GO" id="GO:0008933">
    <property type="term" value="F:peptidoglycan lytic transglycosylase activity"/>
    <property type="evidence" value="ECO:0007669"/>
    <property type="project" value="TreeGrafter"/>
</dbReference>
<sequence>MAAWALIVGSLGACAIDPYPYPTPAPRAPAPLTDNDPLPPAQQRGKSRWTPVRWAELPGWGQDQLHEAWNAWVRGCERPVSGHTALCGEVRQLSIATPAEQQAWVVRRFQPYRVSEPDGSLSQGLLTGYYEPILPASRVPTATHRTPLYGPPDGLRPGQPWYSRQEIDTLPAARAALQGKAIAWLADPIDALILQIQGSGRLNVSEPDGSQRQVRVAFAAHNGHPYQSVGRWLLDQRAISEASWEAIKAWAARNPQRLNDMLWSNPRTVFFREEKLSELDARFGPRGAQGVPLTPGRSIAVDPQSIPYGTPVWLATQGPTLSQQKLVLAQDTGGAIVGAVRADLFTGWGGWTDPAYTTAAALKQPLQLWVLWPR</sequence>
<dbReference type="InterPro" id="IPR005300">
    <property type="entry name" value="MltA_B"/>
</dbReference>
<dbReference type="Gene3D" id="2.40.40.10">
    <property type="entry name" value="RlpA-like domain"/>
    <property type="match status" value="2"/>
</dbReference>
<comment type="caution">
    <text evidence="8">The sequence shown here is derived from an EMBL/GenBank/DDBJ whole genome shotgun (WGS) entry which is preliminary data.</text>
</comment>
<reference evidence="8" key="1">
    <citation type="submission" date="2013-01" db="EMBL/GenBank/DDBJ databases">
        <title>Genome draft of Hydrogenophaga taeniospiralis 2K1.</title>
        <authorList>
            <person name="Gomila M."/>
            <person name="Lalucat J."/>
        </authorList>
    </citation>
    <scope>NUCLEOTIDE SEQUENCE</scope>
    <source>
        <strain evidence="8">CCUG 15921</strain>
    </source>
</reference>
<accession>A0A9X4P475</accession>
<dbReference type="PANTHER" id="PTHR30124">
    <property type="entry name" value="MEMBRANE-BOUND LYTIC MUREIN TRANSGLYCOSYLASE A"/>
    <property type="match status" value="1"/>
</dbReference>
<dbReference type="SUPFAM" id="SSF50685">
    <property type="entry name" value="Barwin-like endoglucanases"/>
    <property type="match status" value="1"/>
</dbReference>
<keyword evidence="3" id="KW-0456">Lyase</keyword>
<dbReference type="GO" id="GO:0004553">
    <property type="term" value="F:hydrolase activity, hydrolyzing O-glycosyl compounds"/>
    <property type="evidence" value="ECO:0007669"/>
    <property type="project" value="InterPro"/>
</dbReference>
<protein>
    <recommendedName>
        <fullName evidence="2">peptidoglycan lytic exotransglycosylase</fullName>
        <ecNumber evidence="2">4.2.2.n1</ecNumber>
    </recommendedName>
    <alternativeName>
        <fullName evidence="5">Murein hydrolase A</fullName>
    </alternativeName>
</protein>
<dbReference type="GO" id="GO:0019867">
    <property type="term" value="C:outer membrane"/>
    <property type="evidence" value="ECO:0007669"/>
    <property type="project" value="InterPro"/>
</dbReference>
<evidence type="ECO:0000259" key="7">
    <source>
        <dbReference type="SMART" id="SM00925"/>
    </source>
</evidence>
<gene>
    <name evidence="8" type="ORF">H010_11729</name>
</gene>
<evidence type="ECO:0000256" key="4">
    <source>
        <dbReference type="ARBA" id="ARBA00023316"/>
    </source>
</evidence>
<dbReference type="CDD" id="cd14485">
    <property type="entry name" value="mltA_like_LT_A"/>
    <property type="match status" value="1"/>
</dbReference>
<dbReference type="GO" id="GO:0009254">
    <property type="term" value="P:peptidoglycan turnover"/>
    <property type="evidence" value="ECO:0007669"/>
    <property type="project" value="InterPro"/>
</dbReference>
<dbReference type="EMBL" id="AOGK01000009">
    <property type="protein sequence ID" value="MDG5975928.1"/>
    <property type="molecule type" value="Genomic_DNA"/>
</dbReference>
<name>A0A9X4P475_9BURK</name>
<evidence type="ECO:0000256" key="2">
    <source>
        <dbReference type="ARBA" id="ARBA00012587"/>
    </source>
</evidence>
<evidence type="ECO:0000256" key="6">
    <source>
        <dbReference type="SAM" id="MobiDB-lite"/>
    </source>
</evidence>
<proteinExistence type="predicted"/>
<evidence type="ECO:0000313" key="8">
    <source>
        <dbReference type="EMBL" id="MDG5975928.1"/>
    </source>
</evidence>
<dbReference type="CDD" id="cd14668">
    <property type="entry name" value="mlta_B"/>
    <property type="match status" value="1"/>
</dbReference>
<evidence type="ECO:0000256" key="3">
    <source>
        <dbReference type="ARBA" id="ARBA00023239"/>
    </source>
</evidence>
<dbReference type="PANTHER" id="PTHR30124:SF0">
    <property type="entry name" value="MEMBRANE-BOUND LYTIC MUREIN TRANSGLYCOSYLASE A"/>
    <property type="match status" value="1"/>
</dbReference>
<feature type="domain" description="Lytic transglycosylase MltA" evidence="7">
    <location>
        <begin position="133"/>
        <end position="272"/>
    </location>
</feature>
<dbReference type="Proteomes" id="UP001152876">
    <property type="component" value="Unassembled WGS sequence"/>
</dbReference>
<dbReference type="GO" id="GO:0009253">
    <property type="term" value="P:peptidoglycan catabolic process"/>
    <property type="evidence" value="ECO:0007669"/>
    <property type="project" value="TreeGrafter"/>
</dbReference>
<dbReference type="Pfam" id="PF06725">
    <property type="entry name" value="3D"/>
    <property type="match status" value="1"/>
</dbReference>
<dbReference type="InterPro" id="IPR010611">
    <property type="entry name" value="3D_dom"/>
</dbReference>
<dbReference type="SMART" id="SM00925">
    <property type="entry name" value="MltA"/>
    <property type="match status" value="1"/>
</dbReference>
<comment type="catalytic activity">
    <reaction evidence="1">
        <text>Exolytic cleavage of the (1-&gt;4)-beta-glycosidic linkage between N-acetylmuramic acid (MurNAc) and N-acetylglucosamine (GlcNAc) residues in peptidoglycan, from either the reducing or the non-reducing ends of the peptidoglycan chains, with concomitant formation of a 1,6-anhydrobond in the MurNAc residue.</text>
        <dbReference type="EC" id="4.2.2.n1"/>
    </reaction>
</comment>
<dbReference type="InterPro" id="IPR036908">
    <property type="entry name" value="RlpA-like_sf"/>
</dbReference>
<dbReference type="PIRSF" id="PIRSF019422">
    <property type="entry name" value="MltA"/>
    <property type="match status" value="1"/>
</dbReference>